<keyword evidence="4" id="KW-1003">Cell membrane</keyword>
<dbReference type="InterPro" id="IPR034294">
    <property type="entry name" value="Aquaporin_transptr"/>
</dbReference>
<dbReference type="SUPFAM" id="SSF81338">
    <property type="entry name" value="Aquaporin-like"/>
    <property type="match status" value="1"/>
</dbReference>
<proteinExistence type="inferred from homology"/>
<feature type="transmembrane region" description="Helical" evidence="9">
    <location>
        <begin position="210"/>
        <end position="232"/>
    </location>
</feature>
<dbReference type="InterPro" id="IPR000425">
    <property type="entry name" value="MIP"/>
</dbReference>
<evidence type="ECO:0000256" key="8">
    <source>
        <dbReference type="RuleBase" id="RU000477"/>
    </source>
</evidence>
<dbReference type="Gene3D" id="1.20.1080.10">
    <property type="entry name" value="Glycerol uptake facilitator protein"/>
    <property type="match status" value="1"/>
</dbReference>
<dbReference type="Proteomes" id="UP001500368">
    <property type="component" value="Unassembled WGS sequence"/>
</dbReference>
<evidence type="ECO:0000313" key="10">
    <source>
        <dbReference type="EMBL" id="GAA4912391.1"/>
    </source>
</evidence>
<organism evidence="10 11">
    <name type="scientific">Nesterenkonia rhizosphaerae</name>
    <dbReference type="NCBI Taxonomy" id="1348272"/>
    <lineage>
        <taxon>Bacteria</taxon>
        <taxon>Bacillati</taxon>
        <taxon>Actinomycetota</taxon>
        <taxon>Actinomycetes</taxon>
        <taxon>Micrococcales</taxon>
        <taxon>Micrococcaceae</taxon>
        <taxon>Nesterenkonia</taxon>
    </lineage>
</organism>
<gene>
    <name evidence="10" type="primary">aqpZ</name>
    <name evidence="10" type="ORF">GCM10025790_03720</name>
</gene>
<evidence type="ECO:0000313" key="11">
    <source>
        <dbReference type="Proteomes" id="UP001500368"/>
    </source>
</evidence>
<protein>
    <submittedName>
        <fullName evidence="10">Aquaporin Z</fullName>
    </submittedName>
</protein>
<dbReference type="NCBIfam" id="TIGR00861">
    <property type="entry name" value="MIP"/>
    <property type="match status" value="1"/>
</dbReference>
<comment type="subcellular location">
    <subcellularLocation>
        <location evidence="1">Cell membrane</location>
        <topology evidence="1">Multi-pass membrane protein</topology>
    </subcellularLocation>
</comment>
<reference evidence="11" key="1">
    <citation type="journal article" date="2019" name="Int. J. Syst. Evol. Microbiol.">
        <title>The Global Catalogue of Microorganisms (GCM) 10K type strain sequencing project: providing services to taxonomists for standard genome sequencing and annotation.</title>
        <authorList>
            <consortium name="The Broad Institute Genomics Platform"/>
            <consortium name="The Broad Institute Genome Sequencing Center for Infectious Disease"/>
            <person name="Wu L."/>
            <person name="Ma J."/>
        </authorList>
    </citation>
    <scope>NUCLEOTIDE SEQUENCE [LARGE SCALE GENOMIC DNA]</scope>
    <source>
        <strain evidence="11">JCM 19129</strain>
    </source>
</reference>
<evidence type="ECO:0000256" key="3">
    <source>
        <dbReference type="ARBA" id="ARBA00022448"/>
    </source>
</evidence>
<evidence type="ECO:0000256" key="2">
    <source>
        <dbReference type="ARBA" id="ARBA00006175"/>
    </source>
</evidence>
<evidence type="ECO:0000256" key="6">
    <source>
        <dbReference type="ARBA" id="ARBA00022989"/>
    </source>
</evidence>
<dbReference type="EMBL" id="BAABLW010000002">
    <property type="protein sequence ID" value="GAA4912391.1"/>
    <property type="molecule type" value="Genomic_DNA"/>
</dbReference>
<feature type="transmembrane region" description="Helical" evidence="9">
    <location>
        <begin position="12"/>
        <end position="35"/>
    </location>
</feature>
<comment type="similarity">
    <text evidence="2 8">Belongs to the MIP/aquaporin (TC 1.A.8) family.</text>
</comment>
<feature type="transmembrane region" description="Helical" evidence="9">
    <location>
        <begin position="41"/>
        <end position="63"/>
    </location>
</feature>
<comment type="caution">
    <text evidence="10">The sequence shown here is derived from an EMBL/GenBank/DDBJ whole genome shotgun (WGS) entry which is preliminary data.</text>
</comment>
<dbReference type="InterPro" id="IPR023271">
    <property type="entry name" value="Aquaporin-like"/>
</dbReference>
<name>A0ABP9FRL7_9MICC</name>
<keyword evidence="6 9" id="KW-1133">Transmembrane helix</keyword>
<evidence type="ECO:0000256" key="5">
    <source>
        <dbReference type="ARBA" id="ARBA00022692"/>
    </source>
</evidence>
<sequence length="252" mass="25954">MSSSMTSRLLAELIGTFILVLGGCGTAIFAASAWVSEDFNAGVGFLGVALAFGLSVLVSAYAFGHISGGHFNPAVTLGALLAGRVEPRAVLPYCAAQILGGSLAALVIYALVTQQAGGYSISESGFALNGYGELSPFGYSMGAVLLAEFVLTFLFLLVILGSTDSRAPVGFAPIAIGLALTLIHLVSIPISNTSVNPARSLAVAWFSPEALGQVWVFLLAPLAGAALAGVLYPMIFPNTEEVILEREDDPAQ</sequence>
<accession>A0ABP9FRL7</accession>
<dbReference type="PRINTS" id="PR00783">
    <property type="entry name" value="MINTRINSICP"/>
</dbReference>
<dbReference type="Pfam" id="PF00230">
    <property type="entry name" value="MIP"/>
    <property type="match status" value="1"/>
</dbReference>
<dbReference type="InterPro" id="IPR022357">
    <property type="entry name" value="MIP_CS"/>
</dbReference>
<dbReference type="PANTHER" id="PTHR19139">
    <property type="entry name" value="AQUAPORIN TRANSPORTER"/>
    <property type="match status" value="1"/>
</dbReference>
<feature type="transmembrane region" description="Helical" evidence="9">
    <location>
        <begin position="90"/>
        <end position="112"/>
    </location>
</feature>
<evidence type="ECO:0000256" key="7">
    <source>
        <dbReference type="ARBA" id="ARBA00023136"/>
    </source>
</evidence>
<evidence type="ECO:0000256" key="1">
    <source>
        <dbReference type="ARBA" id="ARBA00004651"/>
    </source>
</evidence>
<evidence type="ECO:0000256" key="4">
    <source>
        <dbReference type="ARBA" id="ARBA00022475"/>
    </source>
</evidence>
<feature type="transmembrane region" description="Helical" evidence="9">
    <location>
        <begin position="137"/>
        <end position="159"/>
    </location>
</feature>
<dbReference type="PROSITE" id="PS00221">
    <property type="entry name" value="MIP"/>
    <property type="match status" value="1"/>
</dbReference>
<feature type="transmembrane region" description="Helical" evidence="9">
    <location>
        <begin position="171"/>
        <end position="190"/>
    </location>
</feature>
<keyword evidence="11" id="KW-1185">Reference proteome</keyword>
<keyword evidence="5 8" id="KW-0812">Transmembrane</keyword>
<evidence type="ECO:0000256" key="9">
    <source>
        <dbReference type="SAM" id="Phobius"/>
    </source>
</evidence>
<dbReference type="NCBIfam" id="NF003838">
    <property type="entry name" value="PRK05420.1"/>
    <property type="match status" value="1"/>
</dbReference>
<dbReference type="PANTHER" id="PTHR19139:SF199">
    <property type="entry name" value="MIP17260P"/>
    <property type="match status" value="1"/>
</dbReference>
<keyword evidence="7 9" id="KW-0472">Membrane</keyword>
<keyword evidence="3 8" id="KW-0813">Transport</keyword>